<dbReference type="Pfam" id="PF00359">
    <property type="entry name" value="PTS_EIIA_2"/>
    <property type="match status" value="1"/>
</dbReference>
<name>A0ABU9TRZ1_9GAMM</name>
<dbReference type="InterPro" id="IPR002178">
    <property type="entry name" value="PTS_EIIA_type-2_dom"/>
</dbReference>
<comment type="caution">
    <text evidence="2">The sequence shown here is derived from an EMBL/GenBank/DDBJ whole genome shotgun (WGS) entry which is preliminary data.</text>
</comment>
<evidence type="ECO:0000313" key="3">
    <source>
        <dbReference type="Proteomes" id="UP001449225"/>
    </source>
</evidence>
<evidence type="ECO:0000313" key="2">
    <source>
        <dbReference type="EMBL" id="MEM5536492.1"/>
    </source>
</evidence>
<dbReference type="RefSeq" id="WP_339889668.1">
    <property type="nucleotide sequence ID" value="NZ_CAXBCE010000001.1"/>
</dbReference>
<evidence type="ECO:0000259" key="1">
    <source>
        <dbReference type="PROSITE" id="PS51094"/>
    </source>
</evidence>
<protein>
    <submittedName>
        <fullName evidence="2">PTS IIA-like nitrogen regulatory protein PtsN</fullName>
    </submittedName>
</protein>
<dbReference type="CDD" id="cd00211">
    <property type="entry name" value="PTS_IIA_fru"/>
    <property type="match status" value="1"/>
</dbReference>
<dbReference type="EMBL" id="JBBMRA010000006">
    <property type="protein sequence ID" value="MEM5536492.1"/>
    <property type="molecule type" value="Genomic_DNA"/>
</dbReference>
<sequence length="152" mass="16380">MLLHELLTPSSALYGLEGGSKKRILENAAEIISEQHPDMSVSSVFNGLHSREKLGSTGIGDGIAIPHCRLAECTEAKGYLVKLDEPIDFDAIDGKPVDLLFILIVPEDSTSEHLATLAAIAELFSQEEARNALRASQDSQSLYETLCKLSAA</sequence>
<dbReference type="SUPFAM" id="SSF55804">
    <property type="entry name" value="Phoshotransferase/anion transport protein"/>
    <property type="match status" value="1"/>
</dbReference>
<keyword evidence="3" id="KW-1185">Reference proteome</keyword>
<dbReference type="InterPro" id="IPR016152">
    <property type="entry name" value="PTrfase/Anion_transptr"/>
</dbReference>
<dbReference type="Proteomes" id="UP001449225">
    <property type="component" value="Unassembled WGS sequence"/>
</dbReference>
<dbReference type="PANTHER" id="PTHR47738:SF1">
    <property type="entry name" value="NITROGEN REGULATORY PROTEIN"/>
    <property type="match status" value="1"/>
</dbReference>
<reference evidence="2 3" key="1">
    <citation type="submission" date="2024-03" db="EMBL/GenBank/DDBJ databases">
        <title>Community enrichment and isolation of bacterial strains for fucoidan degradation.</title>
        <authorList>
            <person name="Sichert A."/>
        </authorList>
    </citation>
    <scope>NUCLEOTIDE SEQUENCE [LARGE SCALE GENOMIC DNA]</scope>
    <source>
        <strain evidence="2 3">AS76</strain>
    </source>
</reference>
<dbReference type="PANTHER" id="PTHR47738">
    <property type="entry name" value="PTS SYSTEM FRUCTOSE-LIKE EIIA COMPONENT-RELATED"/>
    <property type="match status" value="1"/>
</dbReference>
<dbReference type="InterPro" id="IPR051541">
    <property type="entry name" value="PTS_SugarTrans_NitroReg"/>
</dbReference>
<feature type="domain" description="PTS EIIA type-2" evidence="1">
    <location>
        <begin position="5"/>
        <end position="149"/>
    </location>
</feature>
<accession>A0ABU9TRZ1</accession>
<proteinExistence type="predicted"/>
<gene>
    <name evidence="2" type="primary">ptsN</name>
    <name evidence="2" type="ORF">WNY58_08820</name>
</gene>
<dbReference type="InterPro" id="IPR006320">
    <property type="entry name" value="PTS_Nitro_regul"/>
</dbReference>
<organism evidence="2 3">
    <name type="scientific">Neptuniibacter pectenicola</name>
    <dbReference type="NCBI Taxonomy" id="1806669"/>
    <lineage>
        <taxon>Bacteria</taxon>
        <taxon>Pseudomonadati</taxon>
        <taxon>Pseudomonadota</taxon>
        <taxon>Gammaproteobacteria</taxon>
        <taxon>Oceanospirillales</taxon>
        <taxon>Oceanospirillaceae</taxon>
        <taxon>Neptuniibacter</taxon>
    </lineage>
</organism>
<dbReference type="Gene3D" id="3.40.930.10">
    <property type="entry name" value="Mannitol-specific EII, Chain A"/>
    <property type="match status" value="1"/>
</dbReference>
<dbReference type="NCBIfam" id="TIGR01419">
    <property type="entry name" value="nitro_reg_IIA"/>
    <property type="match status" value="1"/>
</dbReference>
<dbReference type="PROSITE" id="PS51094">
    <property type="entry name" value="PTS_EIIA_TYPE_2"/>
    <property type="match status" value="1"/>
</dbReference>